<evidence type="ECO:0000313" key="1">
    <source>
        <dbReference type="EMBL" id="GGP07962.1"/>
    </source>
</evidence>
<sequence>MPPSLLHEMPLEMISRRPGFALELLAWGLRGHADDYHDACLESVDLNERLPTEYRADSVISVKGPDGRERFVID</sequence>
<accession>A0A918A7K7</accession>
<proteinExistence type="predicted"/>
<dbReference type="RefSeq" id="WP_189139938.1">
    <property type="nucleotide sequence ID" value="NZ_BMNK01000006.1"/>
</dbReference>
<keyword evidence="2" id="KW-1185">Reference proteome</keyword>
<reference evidence="1" key="2">
    <citation type="submission" date="2020-09" db="EMBL/GenBank/DDBJ databases">
        <authorList>
            <person name="Sun Q."/>
            <person name="Zhou Y."/>
        </authorList>
    </citation>
    <scope>NUCLEOTIDE SEQUENCE</scope>
    <source>
        <strain evidence="1">CGMCC 4.7430</strain>
    </source>
</reference>
<dbReference type="AlphaFoldDB" id="A0A918A7K7"/>
<evidence type="ECO:0000313" key="2">
    <source>
        <dbReference type="Proteomes" id="UP000660745"/>
    </source>
</evidence>
<organism evidence="1 2">
    <name type="scientific">Nonomuraea glycinis</name>
    <dbReference type="NCBI Taxonomy" id="2047744"/>
    <lineage>
        <taxon>Bacteria</taxon>
        <taxon>Bacillati</taxon>
        <taxon>Actinomycetota</taxon>
        <taxon>Actinomycetes</taxon>
        <taxon>Streptosporangiales</taxon>
        <taxon>Streptosporangiaceae</taxon>
        <taxon>Nonomuraea</taxon>
    </lineage>
</organism>
<comment type="caution">
    <text evidence="1">The sequence shown here is derived from an EMBL/GenBank/DDBJ whole genome shotgun (WGS) entry which is preliminary data.</text>
</comment>
<protein>
    <submittedName>
        <fullName evidence="1">Uncharacterized protein</fullName>
    </submittedName>
</protein>
<reference evidence="1" key="1">
    <citation type="journal article" date="2014" name="Int. J. Syst. Evol. Microbiol.">
        <title>Complete genome sequence of Corynebacterium casei LMG S-19264T (=DSM 44701T), isolated from a smear-ripened cheese.</title>
        <authorList>
            <consortium name="US DOE Joint Genome Institute (JGI-PGF)"/>
            <person name="Walter F."/>
            <person name="Albersmeier A."/>
            <person name="Kalinowski J."/>
            <person name="Ruckert C."/>
        </authorList>
    </citation>
    <scope>NUCLEOTIDE SEQUENCE</scope>
    <source>
        <strain evidence="1">CGMCC 4.7430</strain>
    </source>
</reference>
<gene>
    <name evidence="1" type="ORF">GCM10012278_37570</name>
</gene>
<dbReference type="Proteomes" id="UP000660745">
    <property type="component" value="Unassembled WGS sequence"/>
</dbReference>
<name>A0A918A7K7_9ACTN</name>
<dbReference type="EMBL" id="BMNK01000006">
    <property type="protein sequence ID" value="GGP07962.1"/>
    <property type="molecule type" value="Genomic_DNA"/>
</dbReference>